<dbReference type="GO" id="GO:0016788">
    <property type="term" value="F:hydrolase activity, acting on ester bonds"/>
    <property type="evidence" value="ECO:0007669"/>
    <property type="project" value="InterPro"/>
</dbReference>
<evidence type="ECO:0000313" key="5">
    <source>
        <dbReference type="EMBL" id="QJA70860.1"/>
    </source>
</evidence>
<gene>
    <name evidence="5" type="ORF">MM415A03535_0011</name>
</gene>
<reference evidence="5" key="1">
    <citation type="submission" date="2020-03" db="EMBL/GenBank/DDBJ databases">
        <title>The deep terrestrial virosphere.</title>
        <authorList>
            <person name="Holmfeldt K."/>
            <person name="Nilsson E."/>
            <person name="Simone D."/>
            <person name="Lopez-Fernandez M."/>
            <person name="Wu X."/>
            <person name="de Brujin I."/>
            <person name="Lundin D."/>
            <person name="Andersson A."/>
            <person name="Bertilsson S."/>
            <person name="Dopson M."/>
        </authorList>
    </citation>
    <scope>NUCLEOTIDE SEQUENCE</scope>
    <source>
        <strain evidence="5">MM415A03535</strain>
    </source>
</reference>
<dbReference type="InterPro" id="IPR011856">
    <property type="entry name" value="tRNA_endonuc-like_dom_sf"/>
</dbReference>
<dbReference type="Pfam" id="PF08774">
    <property type="entry name" value="VRR_NUC"/>
    <property type="match status" value="1"/>
</dbReference>
<proteinExistence type="predicted"/>
<keyword evidence="3" id="KW-0378">Hydrolase</keyword>
<keyword evidence="2" id="KW-0540">Nuclease</keyword>
<protein>
    <submittedName>
        <fullName evidence="5">Putative VRR-NUC domain-containing protein</fullName>
    </submittedName>
</protein>
<name>A0A6M3JLZ3_9ZZZZ</name>
<comment type="cofactor">
    <cofactor evidence="1">
        <name>Mg(2+)</name>
        <dbReference type="ChEBI" id="CHEBI:18420"/>
    </cofactor>
</comment>
<dbReference type="GO" id="GO:0003676">
    <property type="term" value="F:nucleic acid binding"/>
    <property type="evidence" value="ECO:0007669"/>
    <property type="project" value="InterPro"/>
</dbReference>
<evidence type="ECO:0000256" key="1">
    <source>
        <dbReference type="ARBA" id="ARBA00001946"/>
    </source>
</evidence>
<dbReference type="SMART" id="SM00990">
    <property type="entry name" value="VRR_NUC"/>
    <property type="match status" value="1"/>
</dbReference>
<evidence type="ECO:0000256" key="2">
    <source>
        <dbReference type="ARBA" id="ARBA00022722"/>
    </source>
</evidence>
<accession>A0A6M3JLZ3</accession>
<dbReference type="InterPro" id="IPR014883">
    <property type="entry name" value="VRR_NUC"/>
</dbReference>
<dbReference type="GO" id="GO:0004518">
    <property type="term" value="F:nuclease activity"/>
    <property type="evidence" value="ECO:0007669"/>
    <property type="project" value="UniProtKB-KW"/>
</dbReference>
<feature type="domain" description="VRR-NUC" evidence="4">
    <location>
        <begin position="3"/>
        <end position="84"/>
    </location>
</feature>
<sequence length="91" mass="10540">MTTPETQIKQMVKQYLDLKGVFNYPVLQGMGAYRGIPDRVMHYNGEVHYLEIKKPKGKLSPSQLDFYLQCQKDGIPYHVIKSLEDIQEIVP</sequence>
<evidence type="ECO:0000256" key="3">
    <source>
        <dbReference type="ARBA" id="ARBA00022801"/>
    </source>
</evidence>
<dbReference type="Gene3D" id="3.40.1350.10">
    <property type="match status" value="1"/>
</dbReference>
<dbReference type="EMBL" id="MT141826">
    <property type="protein sequence ID" value="QJA70860.1"/>
    <property type="molecule type" value="Genomic_DNA"/>
</dbReference>
<evidence type="ECO:0000259" key="4">
    <source>
        <dbReference type="SMART" id="SM00990"/>
    </source>
</evidence>
<organism evidence="5">
    <name type="scientific">viral metagenome</name>
    <dbReference type="NCBI Taxonomy" id="1070528"/>
    <lineage>
        <taxon>unclassified sequences</taxon>
        <taxon>metagenomes</taxon>
        <taxon>organismal metagenomes</taxon>
    </lineage>
</organism>
<dbReference type="AlphaFoldDB" id="A0A6M3JLZ3"/>